<reference evidence="2" key="1">
    <citation type="submission" date="2016-11" db="EMBL/GenBank/DDBJ databases">
        <authorList>
            <person name="Varghese N."/>
            <person name="Submissions S."/>
        </authorList>
    </citation>
    <scope>NUCLEOTIDE SEQUENCE [LARGE SCALE GENOMIC DNA]</scope>
    <source>
        <strain evidence="2">DSM 27370</strain>
    </source>
</reference>
<gene>
    <name evidence="1" type="ORF">SAMN05444362_109150</name>
</gene>
<proteinExistence type="predicted"/>
<accession>A0A1M5E533</accession>
<dbReference type="Proteomes" id="UP000184480">
    <property type="component" value="Unassembled WGS sequence"/>
</dbReference>
<evidence type="ECO:0000313" key="2">
    <source>
        <dbReference type="Proteomes" id="UP000184480"/>
    </source>
</evidence>
<name>A0A1M5E533_9BACT</name>
<dbReference type="EMBL" id="FQUC01000009">
    <property type="protein sequence ID" value="SHF74306.1"/>
    <property type="molecule type" value="Genomic_DNA"/>
</dbReference>
<dbReference type="AlphaFoldDB" id="A0A1M5E533"/>
<protein>
    <submittedName>
        <fullName evidence="1">Uncharacterized protein</fullName>
    </submittedName>
</protein>
<evidence type="ECO:0000313" key="1">
    <source>
        <dbReference type="EMBL" id="SHF74306.1"/>
    </source>
</evidence>
<sequence length="46" mass="5432">MTLIVINANLLKDMTFSCVLFYLNNKKKLFSLYFIPKYNAGFKTYT</sequence>
<organism evidence="1 2">
    <name type="scientific">Dysgonomonas macrotermitis</name>
    <dbReference type="NCBI Taxonomy" id="1346286"/>
    <lineage>
        <taxon>Bacteria</taxon>
        <taxon>Pseudomonadati</taxon>
        <taxon>Bacteroidota</taxon>
        <taxon>Bacteroidia</taxon>
        <taxon>Bacteroidales</taxon>
        <taxon>Dysgonomonadaceae</taxon>
        <taxon>Dysgonomonas</taxon>
    </lineage>
</organism>
<keyword evidence="2" id="KW-1185">Reference proteome</keyword>